<comment type="caution">
    <text evidence="2">The sequence shown here is derived from an EMBL/GenBank/DDBJ whole genome shotgun (WGS) entry which is preliminary data.</text>
</comment>
<dbReference type="AlphaFoldDB" id="A0AAV7MWZ6"/>
<organism evidence="2 3">
    <name type="scientific">Pleurodeles waltl</name>
    <name type="common">Iberian ribbed newt</name>
    <dbReference type="NCBI Taxonomy" id="8319"/>
    <lineage>
        <taxon>Eukaryota</taxon>
        <taxon>Metazoa</taxon>
        <taxon>Chordata</taxon>
        <taxon>Craniata</taxon>
        <taxon>Vertebrata</taxon>
        <taxon>Euteleostomi</taxon>
        <taxon>Amphibia</taxon>
        <taxon>Batrachia</taxon>
        <taxon>Caudata</taxon>
        <taxon>Salamandroidea</taxon>
        <taxon>Salamandridae</taxon>
        <taxon>Pleurodelinae</taxon>
        <taxon>Pleurodeles</taxon>
    </lineage>
</organism>
<proteinExistence type="predicted"/>
<name>A0AAV7MWZ6_PLEWA</name>
<dbReference type="EMBL" id="JANPWB010000013">
    <property type="protein sequence ID" value="KAJ1106862.1"/>
    <property type="molecule type" value="Genomic_DNA"/>
</dbReference>
<protein>
    <submittedName>
        <fullName evidence="2">Uncharacterized protein</fullName>
    </submittedName>
</protein>
<dbReference type="Proteomes" id="UP001066276">
    <property type="component" value="Chromosome 9"/>
</dbReference>
<reference evidence="2" key="1">
    <citation type="journal article" date="2022" name="bioRxiv">
        <title>Sequencing and chromosome-scale assembly of the giantPleurodeles waltlgenome.</title>
        <authorList>
            <person name="Brown T."/>
            <person name="Elewa A."/>
            <person name="Iarovenko S."/>
            <person name="Subramanian E."/>
            <person name="Araus A.J."/>
            <person name="Petzold A."/>
            <person name="Susuki M."/>
            <person name="Suzuki K.-i.T."/>
            <person name="Hayashi T."/>
            <person name="Toyoda A."/>
            <person name="Oliveira C."/>
            <person name="Osipova E."/>
            <person name="Leigh N.D."/>
            <person name="Simon A."/>
            <person name="Yun M.H."/>
        </authorList>
    </citation>
    <scope>NUCLEOTIDE SEQUENCE</scope>
    <source>
        <strain evidence="2">20211129_DDA</strain>
        <tissue evidence="2">Liver</tissue>
    </source>
</reference>
<keyword evidence="3" id="KW-1185">Reference proteome</keyword>
<accession>A0AAV7MWZ6</accession>
<evidence type="ECO:0000313" key="3">
    <source>
        <dbReference type="Proteomes" id="UP001066276"/>
    </source>
</evidence>
<feature type="compositionally biased region" description="Low complexity" evidence="1">
    <location>
        <begin position="128"/>
        <end position="138"/>
    </location>
</feature>
<evidence type="ECO:0000256" key="1">
    <source>
        <dbReference type="SAM" id="MobiDB-lite"/>
    </source>
</evidence>
<evidence type="ECO:0000313" key="2">
    <source>
        <dbReference type="EMBL" id="KAJ1106862.1"/>
    </source>
</evidence>
<gene>
    <name evidence="2" type="ORF">NDU88_004260</name>
</gene>
<sequence>MAAIVGGMEAEVEAKVREALALLRQAGRLDLLKEGALATTRPARRASAGVAAVVAACSPPRAVYGGKVRCASRGAGRGVGPGRVLGGCMGGLELGNPRGFPESRDARRGCPAAPPCRKGGRGRVRGQASGPWSRASSGRARRER</sequence>
<feature type="region of interest" description="Disordered" evidence="1">
    <location>
        <begin position="96"/>
        <end position="144"/>
    </location>
</feature>